<dbReference type="GO" id="GO:0016791">
    <property type="term" value="F:phosphatase activity"/>
    <property type="evidence" value="ECO:0007669"/>
    <property type="project" value="TreeGrafter"/>
</dbReference>
<dbReference type="SUPFAM" id="SSF55781">
    <property type="entry name" value="GAF domain-like"/>
    <property type="match status" value="1"/>
</dbReference>
<reference evidence="4 5" key="1">
    <citation type="submission" date="2016-10" db="EMBL/GenBank/DDBJ databases">
        <authorList>
            <person name="de Groot N.N."/>
        </authorList>
    </citation>
    <scope>NUCLEOTIDE SEQUENCE [LARGE SCALE GENOMIC DNA]</scope>
    <source>
        <strain evidence="4 5">DSM 21001</strain>
    </source>
</reference>
<protein>
    <submittedName>
        <fullName evidence="4">Sigma-B regulation protein RsbU (Phosphoserine phosphatase)</fullName>
    </submittedName>
</protein>
<keyword evidence="1" id="KW-0378">Hydrolase</keyword>
<gene>
    <name evidence="4" type="ORF">SAMN05421771_1079</name>
</gene>
<evidence type="ECO:0000259" key="3">
    <source>
        <dbReference type="SMART" id="SM00331"/>
    </source>
</evidence>
<dbReference type="PANTHER" id="PTHR43156">
    <property type="entry name" value="STAGE II SPORULATION PROTEIN E-RELATED"/>
    <property type="match status" value="1"/>
</dbReference>
<evidence type="ECO:0000259" key="2">
    <source>
        <dbReference type="SMART" id="SM00065"/>
    </source>
</evidence>
<dbReference type="SMART" id="SM00331">
    <property type="entry name" value="PP2C_SIG"/>
    <property type="match status" value="1"/>
</dbReference>
<evidence type="ECO:0000256" key="1">
    <source>
        <dbReference type="ARBA" id="ARBA00022801"/>
    </source>
</evidence>
<feature type="domain" description="GAF" evidence="2">
    <location>
        <begin position="47"/>
        <end position="194"/>
    </location>
</feature>
<dbReference type="SMART" id="SM00065">
    <property type="entry name" value="GAF"/>
    <property type="match status" value="1"/>
</dbReference>
<evidence type="ECO:0000313" key="5">
    <source>
        <dbReference type="Proteomes" id="UP000199024"/>
    </source>
</evidence>
<accession>A0A1I6LQ81</accession>
<keyword evidence="5" id="KW-1185">Reference proteome</keyword>
<dbReference type="Proteomes" id="UP000199024">
    <property type="component" value="Unassembled WGS sequence"/>
</dbReference>
<dbReference type="SUPFAM" id="SSF81606">
    <property type="entry name" value="PP2C-like"/>
    <property type="match status" value="1"/>
</dbReference>
<dbReference type="Gene3D" id="3.30.450.40">
    <property type="match status" value="1"/>
</dbReference>
<name>A0A1I6LQ81_9BACT</name>
<dbReference type="InterPro" id="IPR003018">
    <property type="entry name" value="GAF"/>
</dbReference>
<sequence length="443" mass="49300">MQADIPIHRRFSTRRLKDWTKQKLRPAIYDRYLFFTELGEETSHIVDLASLMRKIPARFATGLRLTSLTIFLREEAGSYCVRHQQGEMNTPDVRFSEKSSTVSHLRRTQRPAPIARDYSTPWLFLADRADISALQILGAQLVVPFVGRRGLPGFAVIRRRPDQPFGPMEIRLLQRFGHQMGQALEAALTLEALVAEGRKSERMTRELELAREVQEHLLPRTLPSLPRISVSGRCQSAERVGGDYFDVFVTEGGKLCCAIGDVSGKGIPSALLMATLRACLRSLMLQPDVSLIEVMRRLNGLIYESSSASKYATFFLALLQPETNEMTYVNGGHNPPLLMEAGKVRRLTTGGPVLGLFPVAEYESETLILEPGATLAAYTDGFSEAEDASGEEWGERGLLFSLNSDATQPPATQMLNAFAAVERFAQGAPQHDDMTLLLVHHDN</sequence>
<dbReference type="InterPro" id="IPR052016">
    <property type="entry name" value="Bact_Sigma-Reg"/>
</dbReference>
<dbReference type="STRING" id="474950.SAMN05421771_1079"/>
<dbReference type="Pfam" id="PF07228">
    <property type="entry name" value="SpoIIE"/>
    <property type="match status" value="1"/>
</dbReference>
<dbReference type="RefSeq" id="WP_175528879.1">
    <property type="nucleotide sequence ID" value="NZ_FOZL01000001.1"/>
</dbReference>
<dbReference type="Gene3D" id="3.60.40.10">
    <property type="entry name" value="PPM-type phosphatase domain"/>
    <property type="match status" value="1"/>
</dbReference>
<evidence type="ECO:0000313" key="4">
    <source>
        <dbReference type="EMBL" id="SFS05412.1"/>
    </source>
</evidence>
<dbReference type="EMBL" id="FOZL01000001">
    <property type="protein sequence ID" value="SFS05412.1"/>
    <property type="molecule type" value="Genomic_DNA"/>
</dbReference>
<dbReference type="PANTHER" id="PTHR43156:SF2">
    <property type="entry name" value="STAGE II SPORULATION PROTEIN E"/>
    <property type="match status" value="1"/>
</dbReference>
<dbReference type="InterPro" id="IPR036457">
    <property type="entry name" value="PPM-type-like_dom_sf"/>
</dbReference>
<proteinExistence type="predicted"/>
<feature type="domain" description="PPM-type phosphatase" evidence="3">
    <location>
        <begin position="225"/>
        <end position="441"/>
    </location>
</feature>
<organism evidence="4 5">
    <name type="scientific">Granulicella pectinivorans</name>
    <dbReference type="NCBI Taxonomy" id="474950"/>
    <lineage>
        <taxon>Bacteria</taxon>
        <taxon>Pseudomonadati</taxon>
        <taxon>Acidobacteriota</taxon>
        <taxon>Terriglobia</taxon>
        <taxon>Terriglobales</taxon>
        <taxon>Acidobacteriaceae</taxon>
        <taxon>Granulicella</taxon>
    </lineage>
</organism>
<dbReference type="AlphaFoldDB" id="A0A1I6LQ81"/>
<dbReference type="InterPro" id="IPR029016">
    <property type="entry name" value="GAF-like_dom_sf"/>
</dbReference>
<dbReference type="InterPro" id="IPR001932">
    <property type="entry name" value="PPM-type_phosphatase-like_dom"/>
</dbReference>